<dbReference type="Proteomes" id="UP000023435">
    <property type="component" value="Unassembled WGS sequence"/>
</dbReference>
<dbReference type="GO" id="GO:0046933">
    <property type="term" value="F:proton-transporting ATP synthase activity, rotational mechanism"/>
    <property type="evidence" value="ECO:0007669"/>
    <property type="project" value="TreeGrafter"/>
</dbReference>
<dbReference type="GO" id="GO:0030254">
    <property type="term" value="P:protein secretion by the type III secretion system"/>
    <property type="evidence" value="ECO:0007669"/>
    <property type="project" value="InterPro"/>
</dbReference>
<dbReference type="InterPro" id="IPR050053">
    <property type="entry name" value="ATPase_alpha/beta_chains"/>
</dbReference>
<dbReference type="GO" id="GO:0005737">
    <property type="term" value="C:cytoplasm"/>
    <property type="evidence" value="ECO:0007669"/>
    <property type="project" value="UniProtKB-SubCell"/>
</dbReference>
<dbReference type="Pfam" id="PF02874">
    <property type="entry name" value="ATP-synt_ab_N"/>
    <property type="match status" value="1"/>
</dbReference>
<keyword evidence="4" id="KW-0547">Nucleotide-binding</keyword>
<dbReference type="OrthoDB" id="9803053at2"/>
<dbReference type="SUPFAM" id="SSF52540">
    <property type="entry name" value="P-loop containing nucleoside triphosphate hydrolases"/>
    <property type="match status" value="1"/>
</dbReference>
<dbReference type="InterPro" id="IPR005714">
    <property type="entry name" value="ATPase_T3SS_FliI/YscN"/>
</dbReference>
<evidence type="ECO:0000256" key="4">
    <source>
        <dbReference type="ARBA" id="ARBA00022741"/>
    </source>
</evidence>
<proteinExistence type="inferred from homology"/>
<sequence length="443" mass="47088">MNALTARAQAHIQLAPMGRRLGRIVSFNGLVIEALGPEAHLGELCEIESAAPGPRVMAEVVGFRDERVLLMPYGHVGAISTESHIRATGQPVTVPVGEAMLGRVIGAFGNPLDDHGPIAYSDAYPLYREPINPMARAPIDSALDTGVRAIDTLLTLGAGQRVGVFAGSGVGKSTLLGMLARQVRSDVTVLALVGERGREVGEFLTHALGAEGLKRSVVVAATSDEPALLRAHAAHAAHAIAEYFRDQGRSVLLIVDSMTRFAMAQREIGLAIGEPPTFRGYTPSVFSQLPKLLERCGRLRGGGSISGIYSVLVEGDDMNEPVTDHMRAILDGHIVLTRDLAARGHHPAIDLLQSTSRLMSQVASESEQAIARDARKQIAAYAASRDLIELGAHQRGANPALDRAVDLKPALDRIMQQTPLEATARAEAYRQLAAAIKHEGGAA</sequence>
<evidence type="ECO:0000256" key="8">
    <source>
        <dbReference type="ARBA" id="ARBA00024342"/>
    </source>
</evidence>
<dbReference type="InterPro" id="IPR040627">
    <property type="entry name" value="T3SS_ATPase_C"/>
</dbReference>
<dbReference type="InterPro" id="IPR027417">
    <property type="entry name" value="P-loop_NTPase"/>
</dbReference>
<accession>A0A125MMP5</accession>
<dbReference type="RefSeq" id="WP_036101687.1">
    <property type="nucleotide sequence ID" value="NZ_JAJA02000001.1"/>
</dbReference>
<keyword evidence="12" id="KW-1185">Reference proteome</keyword>
<dbReference type="PANTHER" id="PTHR15184:SF9">
    <property type="entry name" value="SPI-1 TYPE 3 SECRETION SYSTEM ATPASE"/>
    <property type="match status" value="1"/>
</dbReference>
<evidence type="ECO:0000256" key="1">
    <source>
        <dbReference type="ARBA" id="ARBA00004496"/>
    </source>
</evidence>
<keyword evidence="3" id="KW-0963">Cytoplasm</keyword>
<dbReference type="GO" id="GO:0005524">
    <property type="term" value="F:ATP binding"/>
    <property type="evidence" value="ECO:0007669"/>
    <property type="project" value="UniProtKB-KW"/>
</dbReference>
<keyword evidence="2" id="KW-0813">Transport</keyword>
<gene>
    <name evidence="11" type="ORF">AZ78_1620</name>
</gene>
<dbReference type="PANTHER" id="PTHR15184">
    <property type="entry name" value="ATP SYNTHASE"/>
    <property type="match status" value="1"/>
</dbReference>
<dbReference type="FunFam" id="3.40.50.12240:FF:000002">
    <property type="entry name" value="Flagellum-specific ATP synthase FliI"/>
    <property type="match status" value="1"/>
</dbReference>
<dbReference type="Pfam" id="PF00006">
    <property type="entry name" value="ATP-synt_ab"/>
    <property type="match status" value="1"/>
</dbReference>
<dbReference type="CDD" id="cd01136">
    <property type="entry name" value="ATPase_flagellum-secretory_path_III"/>
    <property type="match status" value="1"/>
</dbReference>
<evidence type="ECO:0000256" key="5">
    <source>
        <dbReference type="ARBA" id="ARBA00022840"/>
    </source>
</evidence>
<evidence type="ECO:0000256" key="2">
    <source>
        <dbReference type="ARBA" id="ARBA00022448"/>
    </source>
</evidence>
<evidence type="ECO:0000259" key="10">
    <source>
        <dbReference type="SMART" id="SM00382"/>
    </source>
</evidence>
<keyword evidence="5" id="KW-0067">ATP-binding</keyword>
<evidence type="ECO:0000256" key="3">
    <source>
        <dbReference type="ARBA" id="ARBA00022490"/>
    </source>
</evidence>
<dbReference type="EC" id="7.4.2.8" evidence="9"/>
<protein>
    <recommendedName>
        <fullName evidence="9">protein-secreting ATPase</fullName>
        <ecNumber evidence="9">7.4.2.8</ecNumber>
    </recommendedName>
</protein>
<comment type="subcellular location">
    <subcellularLocation>
        <location evidence="1">Cytoplasm</location>
    </subcellularLocation>
</comment>
<organism evidence="11 12">
    <name type="scientific">Lysobacter capsici AZ78</name>
    <dbReference type="NCBI Taxonomy" id="1444315"/>
    <lineage>
        <taxon>Bacteria</taxon>
        <taxon>Pseudomonadati</taxon>
        <taxon>Pseudomonadota</taxon>
        <taxon>Gammaproteobacteria</taxon>
        <taxon>Lysobacterales</taxon>
        <taxon>Lysobacteraceae</taxon>
        <taxon>Lysobacter</taxon>
    </lineage>
</organism>
<evidence type="ECO:0000313" key="12">
    <source>
        <dbReference type="Proteomes" id="UP000023435"/>
    </source>
</evidence>
<dbReference type="EMBL" id="JAJA02000001">
    <property type="protein sequence ID" value="KWS04071.1"/>
    <property type="molecule type" value="Genomic_DNA"/>
</dbReference>
<evidence type="ECO:0000256" key="9">
    <source>
        <dbReference type="ARBA" id="ARBA00024382"/>
    </source>
</evidence>
<dbReference type="InterPro" id="IPR003593">
    <property type="entry name" value="AAA+_ATPase"/>
</dbReference>
<dbReference type="GO" id="GO:0008564">
    <property type="term" value="F:protein-exporting ATPase activity"/>
    <property type="evidence" value="ECO:0007669"/>
    <property type="project" value="UniProtKB-EC"/>
</dbReference>
<dbReference type="Pfam" id="PF18269">
    <property type="entry name" value="T3SS_ATPase_C"/>
    <property type="match status" value="1"/>
</dbReference>
<evidence type="ECO:0000256" key="6">
    <source>
        <dbReference type="ARBA" id="ARBA00022927"/>
    </source>
</evidence>
<evidence type="ECO:0000256" key="7">
    <source>
        <dbReference type="ARBA" id="ARBA00022967"/>
    </source>
</evidence>
<dbReference type="GO" id="GO:0030257">
    <property type="term" value="C:type III protein secretion system complex"/>
    <property type="evidence" value="ECO:0007669"/>
    <property type="project" value="InterPro"/>
</dbReference>
<comment type="similarity">
    <text evidence="8">Belongs to the ATPase alpha/beta chains family. T3SS ATPase subfamily.</text>
</comment>
<keyword evidence="6" id="KW-0653">Protein transport</keyword>
<name>A0A125MMP5_9GAMM</name>
<reference evidence="11 12" key="1">
    <citation type="journal article" date="2014" name="Genome Announc.">
        <title>Draft Genome Sequence of Lysobacter capsici AZ78, a Bacterium Antagonistic to Plant-Pathogenic Oomycetes.</title>
        <authorList>
            <person name="Puopolo G."/>
            <person name="Sonego P."/>
            <person name="Engelen K."/>
            <person name="Pertot I."/>
        </authorList>
    </citation>
    <scope>NUCLEOTIDE SEQUENCE [LARGE SCALE GENOMIC DNA]</scope>
    <source>
        <strain evidence="11 12">AZ78</strain>
    </source>
</reference>
<dbReference type="CDD" id="cd18117">
    <property type="entry name" value="ATP-synt_flagellum-secretory_path_III_N"/>
    <property type="match status" value="1"/>
</dbReference>
<dbReference type="NCBIfam" id="TIGR01026">
    <property type="entry name" value="fliI_yscN"/>
    <property type="match status" value="1"/>
</dbReference>
<dbReference type="GO" id="GO:0016887">
    <property type="term" value="F:ATP hydrolysis activity"/>
    <property type="evidence" value="ECO:0007669"/>
    <property type="project" value="InterPro"/>
</dbReference>
<feature type="domain" description="AAA+ ATPase" evidence="10">
    <location>
        <begin position="158"/>
        <end position="340"/>
    </location>
</feature>
<dbReference type="InterPro" id="IPR000194">
    <property type="entry name" value="ATPase_F1/V1/A1_a/bsu_nucl-bd"/>
</dbReference>
<keyword evidence="7" id="KW-1278">Translocase</keyword>
<dbReference type="SMART" id="SM00382">
    <property type="entry name" value="AAA"/>
    <property type="match status" value="1"/>
</dbReference>
<dbReference type="Gene3D" id="3.40.50.12240">
    <property type="match status" value="1"/>
</dbReference>
<comment type="caution">
    <text evidence="11">The sequence shown here is derived from an EMBL/GenBank/DDBJ whole genome shotgun (WGS) entry which is preliminary data.</text>
</comment>
<evidence type="ECO:0000313" key="11">
    <source>
        <dbReference type="EMBL" id="KWS04071.1"/>
    </source>
</evidence>
<dbReference type="InterPro" id="IPR004100">
    <property type="entry name" value="ATPase_F1/V1/A1_a/bsu_N"/>
</dbReference>
<dbReference type="AlphaFoldDB" id="A0A125MMP5"/>